<protein>
    <submittedName>
        <fullName evidence="1">Uncharacterized protein</fullName>
    </submittedName>
</protein>
<dbReference type="SUPFAM" id="SSF101386">
    <property type="entry name" value="all-alpha NTP pyrophosphatases"/>
    <property type="match status" value="1"/>
</dbReference>
<evidence type="ECO:0000313" key="1">
    <source>
        <dbReference type="EMBL" id="NBG88397.1"/>
    </source>
</evidence>
<organism evidence="1 2">
    <name type="scientific">Isachenkonia alkalipeptolytica</name>
    <dbReference type="NCBI Taxonomy" id="2565777"/>
    <lineage>
        <taxon>Bacteria</taxon>
        <taxon>Bacillati</taxon>
        <taxon>Bacillota</taxon>
        <taxon>Clostridia</taxon>
        <taxon>Eubacteriales</taxon>
        <taxon>Clostridiaceae</taxon>
        <taxon>Isachenkonia</taxon>
    </lineage>
</organism>
<dbReference type="Pfam" id="PF08761">
    <property type="entry name" value="dUTPase_2"/>
    <property type="match status" value="1"/>
</dbReference>
<dbReference type="AlphaFoldDB" id="A0AA43XKI7"/>
<proteinExistence type="predicted"/>
<dbReference type="Proteomes" id="UP000449710">
    <property type="component" value="Unassembled WGS sequence"/>
</dbReference>
<dbReference type="RefSeq" id="WP_160720921.1">
    <property type="nucleotide sequence ID" value="NZ_SUMG01000007.1"/>
</dbReference>
<name>A0AA43XKI7_9CLOT</name>
<dbReference type="Gene3D" id="1.10.4010.10">
    <property type="entry name" value="Type II deoxyuridine triphosphatase"/>
    <property type="match status" value="1"/>
</dbReference>
<evidence type="ECO:0000313" key="2">
    <source>
        <dbReference type="Proteomes" id="UP000449710"/>
    </source>
</evidence>
<dbReference type="InterPro" id="IPR014871">
    <property type="entry name" value="dUTPase/dCTP_pyrophosphatase"/>
</dbReference>
<accession>A0AA43XKI7</accession>
<sequence>MDLFKIQDYMEKEIQDFASISENALGEENTFDLRFLALQVKTGELANLTKCYKYNAKTPEISEEKLFLRALDAFQLLLSIGNVHQLNFITLDAIEAVPGEENQIKTFSAIFDGIAKLRTVLESGDYYHGLNLYIRLFAHYIYLARHLKIDFEKIYRYFLMRYPIPESLLEKTD</sequence>
<reference evidence="1 2" key="1">
    <citation type="submission" date="2019-04" db="EMBL/GenBank/DDBJ databases">
        <title>Isachenkonia alkalipeptolytica gen. nov. sp. nov. a new anaerobic, alkiliphilic organothrophic bacterium capable to reduce synthesized ferrihydrite isolated from a soda lake.</title>
        <authorList>
            <person name="Toshchakov S.V."/>
            <person name="Zavarzina D.G."/>
            <person name="Zhilina T.N."/>
            <person name="Kostrikina N.A."/>
            <person name="Kublanov I.V."/>
        </authorList>
    </citation>
    <scope>NUCLEOTIDE SEQUENCE [LARGE SCALE GENOMIC DNA]</scope>
    <source>
        <strain evidence="1 2">Z-1701</strain>
    </source>
</reference>
<gene>
    <name evidence="1" type="ORF">ISALK_07770</name>
</gene>
<comment type="caution">
    <text evidence="1">The sequence shown here is derived from an EMBL/GenBank/DDBJ whole genome shotgun (WGS) entry which is preliminary data.</text>
</comment>
<keyword evidence="2" id="KW-1185">Reference proteome</keyword>
<dbReference type="EMBL" id="SUMG01000007">
    <property type="protein sequence ID" value="NBG88397.1"/>
    <property type="molecule type" value="Genomic_DNA"/>
</dbReference>